<keyword evidence="1" id="KW-1133">Transmembrane helix</keyword>
<feature type="transmembrane region" description="Helical" evidence="1">
    <location>
        <begin position="14"/>
        <end position="32"/>
    </location>
</feature>
<sequence>MWALLGPQILPPEVYHWFITGLPLLFSFIAVYHGCTGKWALANYYLRQTSMTVLWSVAFYFGFIGFVVLMTLGVPLAWRDSFIPLIALSPLAGGWAGSLCWRGKLPGTGKETKPAASPIDAGDSD</sequence>
<accession>A0ABU9AZ71</accession>
<dbReference type="EMBL" id="JBBUKT010000006">
    <property type="protein sequence ID" value="MEK7952042.1"/>
    <property type="molecule type" value="Genomic_DNA"/>
</dbReference>
<name>A0ABU9AZ71_9BACT</name>
<keyword evidence="3" id="KW-1185">Reference proteome</keyword>
<dbReference type="Proteomes" id="UP001371305">
    <property type="component" value="Unassembled WGS sequence"/>
</dbReference>
<evidence type="ECO:0000313" key="3">
    <source>
        <dbReference type="Proteomes" id="UP001371305"/>
    </source>
</evidence>
<evidence type="ECO:0000256" key="1">
    <source>
        <dbReference type="SAM" id="Phobius"/>
    </source>
</evidence>
<feature type="transmembrane region" description="Helical" evidence="1">
    <location>
        <begin position="53"/>
        <end position="76"/>
    </location>
</feature>
<evidence type="ECO:0000313" key="2">
    <source>
        <dbReference type="EMBL" id="MEK7952042.1"/>
    </source>
</evidence>
<reference evidence="2 3" key="1">
    <citation type="submission" date="2024-04" db="EMBL/GenBank/DDBJ databases">
        <title>Luteolibacter sp. isolated from soil.</title>
        <authorList>
            <person name="An J."/>
        </authorList>
    </citation>
    <scope>NUCLEOTIDE SEQUENCE [LARGE SCALE GENOMIC DNA]</scope>
    <source>
        <strain evidence="2 3">Y139</strain>
    </source>
</reference>
<proteinExistence type="predicted"/>
<keyword evidence="1" id="KW-0472">Membrane</keyword>
<gene>
    <name evidence="2" type="ORF">WKV53_16125</name>
</gene>
<feature type="transmembrane region" description="Helical" evidence="1">
    <location>
        <begin position="82"/>
        <end position="101"/>
    </location>
</feature>
<keyword evidence="1" id="KW-0812">Transmembrane</keyword>
<organism evidence="2 3">
    <name type="scientific">Luteolibacter soli</name>
    <dbReference type="NCBI Taxonomy" id="3135280"/>
    <lineage>
        <taxon>Bacteria</taxon>
        <taxon>Pseudomonadati</taxon>
        <taxon>Verrucomicrobiota</taxon>
        <taxon>Verrucomicrobiia</taxon>
        <taxon>Verrucomicrobiales</taxon>
        <taxon>Verrucomicrobiaceae</taxon>
        <taxon>Luteolibacter</taxon>
    </lineage>
</organism>
<protein>
    <submittedName>
        <fullName evidence="2">Uncharacterized protein</fullName>
    </submittedName>
</protein>
<dbReference type="RefSeq" id="WP_341405800.1">
    <property type="nucleotide sequence ID" value="NZ_JBBUKT010000006.1"/>
</dbReference>
<comment type="caution">
    <text evidence="2">The sequence shown here is derived from an EMBL/GenBank/DDBJ whole genome shotgun (WGS) entry which is preliminary data.</text>
</comment>